<evidence type="ECO:0000313" key="3">
    <source>
        <dbReference type="Proteomes" id="UP000053372"/>
    </source>
</evidence>
<organism evidence="2 3">
    <name type="scientific">Mastigocoleus testarum BC008</name>
    <dbReference type="NCBI Taxonomy" id="371196"/>
    <lineage>
        <taxon>Bacteria</taxon>
        <taxon>Bacillati</taxon>
        <taxon>Cyanobacteriota</taxon>
        <taxon>Cyanophyceae</taxon>
        <taxon>Nostocales</taxon>
        <taxon>Hapalosiphonaceae</taxon>
        <taxon>Mastigocoleus</taxon>
    </lineage>
</organism>
<feature type="transmembrane region" description="Helical" evidence="1">
    <location>
        <begin position="21"/>
        <end position="41"/>
    </location>
</feature>
<comment type="caution">
    <text evidence="2">The sequence shown here is derived from an EMBL/GenBank/DDBJ whole genome shotgun (WGS) entry which is preliminary data.</text>
</comment>
<dbReference type="EMBL" id="LMTZ01000169">
    <property type="protein sequence ID" value="KST61876.1"/>
    <property type="molecule type" value="Genomic_DNA"/>
</dbReference>
<dbReference type="Pfam" id="PF17329">
    <property type="entry name" value="DUF5367"/>
    <property type="match status" value="1"/>
</dbReference>
<name>A0A0V7ZBI9_9CYAN</name>
<accession>A0A0V7ZBI9</accession>
<keyword evidence="1" id="KW-1133">Transmembrane helix</keyword>
<keyword evidence="1" id="KW-0812">Transmembrane</keyword>
<keyword evidence="1" id="KW-0472">Membrane</keyword>
<evidence type="ECO:0000256" key="1">
    <source>
        <dbReference type="SAM" id="Phobius"/>
    </source>
</evidence>
<dbReference type="AlphaFoldDB" id="A0A0V7ZBI9"/>
<evidence type="ECO:0000313" key="2">
    <source>
        <dbReference type="EMBL" id="KST61876.1"/>
    </source>
</evidence>
<protein>
    <submittedName>
        <fullName evidence="2">Uncharacterized protein</fullName>
    </submittedName>
</protein>
<feature type="transmembrane region" description="Helical" evidence="1">
    <location>
        <begin position="86"/>
        <end position="107"/>
    </location>
</feature>
<gene>
    <name evidence="2" type="ORF">BC008_07500</name>
</gene>
<dbReference type="Proteomes" id="UP000053372">
    <property type="component" value="Unassembled WGS sequence"/>
</dbReference>
<feature type="transmembrane region" description="Helical" evidence="1">
    <location>
        <begin position="53"/>
        <end position="74"/>
    </location>
</feature>
<dbReference type="InterPro" id="IPR020509">
    <property type="entry name" value="Uncharacterised_YnzE"/>
</dbReference>
<feature type="transmembrane region" description="Helical" evidence="1">
    <location>
        <begin position="119"/>
        <end position="137"/>
    </location>
</feature>
<dbReference type="OrthoDB" id="512634at2"/>
<keyword evidence="3" id="KW-1185">Reference proteome</keyword>
<sequence length="142" mass="16160">MQTAKSGINTVGRNKQISYGFFLFMSFMIWLVATLIIRFWGEIFFIPDSNLSMVASFLFSLLFLPPLAYSLFAWQNIEPVQRKDAAICLAIPGMLLDALTTYFFPYFFPNLPDGANGVFGAWLLWGYAIVLITGIFTSQWKK</sequence>
<dbReference type="RefSeq" id="WP_058184882.1">
    <property type="nucleotide sequence ID" value="NZ_LMTZ01000169.1"/>
</dbReference>
<proteinExistence type="predicted"/>
<reference evidence="2 3" key="1">
    <citation type="journal article" date="2015" name="Genome Announc.">
        <title>Draft Genome of the Euendolithic (true boring) Cyanobacterium Mastigocoleus testarum strain BC008.</title>
        <authorList>
            <person name="Guida B.S."/>
            <person name="Garcia-Pichel F."/>
        </authorList>
    </citation>
    <scope>NUCLEOTIDE SEQUENCE [LARGE SCALE GENOMIC DNA]</scope>
    <source>
        <strain evidence="2 3">BC008</strain>
    </source>
</reference>